<keyword evidence="7 10" id="KW-0106">Calcium</keyword>
<keyword evidence="5 10" id="KW-0964">Secreted</keyword>
<proteinExistence type="inferred from homology"/>
<dbReference type="InterPro" id="IPR011050">
    <property type="entry name" value="Pectin_lyase_fold/virulence"/>
</dbReference>
<organism evidence="11 12">
    <name type="scientific">Dendrothele bispora (strain CBS 962.96)</name>
    <dbReference type="NCBI Taxonomy" id="1314807"/>
    <lineage>
        <taxon>Eukaryota</taxon>
        <taxon>Fungi</taxon>
        <taxon>Dikarya</taxon>
        <taxon>Basidiomycota</taxon>
        <taxon>Agaricomycotina</taxon>
        <taxon>Agaricomycetes</taxon>
        <taxon>Agaricomycetidae</taxon>
        <taxon>Agaricales</taxon>
        <taxon>Agaricales incertae sedis</taxon>
        <taxon>Dendrothele</taxon>
    </lineage>
</organism>
<protein>
    <recommendedName>
        <fullName evidence="10">Pectate lyase</fullName>
        <ecNumber evidence="10">4.2.2.2</ecNumber>
    </recommendedName>
</protein>
<dbReference type="InterPro" id="IPR012334">
    <property type="entry name" value="Pectin_lyas_fold"/>
</dbReference>
<comment type="cofactor">
    <cofactor evidence="2 10">
        <name>Ca(2+)</name>
        <dbReference type="ChEBI" id="CHEBI:29108"/>
    </cofactor>
</comment>
<evidence type="ECO:0000313" key="11">
    <source>
        <dbReference type="EMBL" id="THU92895.1"/>
    </source>
</evidence>
<evidence type="ECO:0000256" key="1">
    <source>
        <dbReference type="ARBA" id="ARBA00000695"/>
    </source>
</evidence>
<comment type="catalytic activity">
    <reaction evidence="1 10">
        <text>Eliminative cleavage of (1-&gt;4)-alpha-D-galacturonan to give oligosaccharides with 4-deoxy-alpha-D-galact-4-enuronosyl groups at their non-reducing ends.</text>
        <dbReference type="EC" id="4.2.2.2"/>
    </reaction>
</comment>
<name>A0A4V4HEZ2_DENBC</name>
<dbReference type="AlphaFoldDB" id="A0A4V4HEZ2"/>
<feature type="chain" id="PRO_5025090242" description="Pectate lyase" evidence="10">
    <location>
        <begin position="18"/>
        <end position="256"/>
    </location>
</feature>
<dbReference type="EC" id="4.2.2.2" evidence="10"/>
<dbReference type="Proteomes" id="UP000297245">
    <property type="component" value="Unassembled WGS sequence"/>
</dbReference>
<comment type="function">
    <text evidence="9 10">Pectinolytic enzyme consist of four classes of enzymes: pectin lyase, polygalacturonase, pectin methylesterase and rhamnogalacturonase. Among pectinolytic enzymes, pectin lyase is the most important in depolymerization of pectin, since it cleaves internal glycosidic bonds of highly methylated pectins. Favors pectate, the anion, over pectin, the methyl ester.</text>
</comment>
<dbReference type="Pfam" id="PF03211">
    <property type="entry name" value="Pectate_lyase"/>
    <property type="match status" value="1"/>
</dbReference>
<dbReference type="GO" id="GO:0045490">
    <property type="term" value="P:pectin catabolic process"/>
    <property type="evidence" value="ECO:0007669"/>
    <property type="project" value="TreeGrafter"/>
</dbReference>
<evidence type="ECO:0000256" key="4">
    <source>
        <dbReference type="ARBA" id="ARBA00006463"/>
    </source>
</evidence>
<comment type="subcellular location">
    <subcellularLocation>
        <location evidence="3 10">Secreted</location>
    </subcellularLocation>
</comment>
<dbReference type="SUPFAM" id="SSF51126">
    <property type="entry name" value="Pectin lyase-like"/>
    <property type="match status" value="1"/>
</dbReference>
<evidence type="ECO:0000256" key="5">
    <source>
        <dbReference type="ARBA" id="ARBA00022525"/>
    </source>
</evidence>
<evidence type="ECO:0000256" key="7">
    <source>
        <dbReference type="ARBA" id="ARBA00022837"/>
    </source>
</evidence>
<comment type="similarity">
    <text evidence="4 10">Belongs to the polysaccharide lyase 3 family.</text>
</comment>
<keyword evidence="6 10" id="KW-0732">Signal</keyword>
<keyword evidence="12" id="KW-1185">Reference proteome</keyword>
<evidence type="ECO:0000256" key="6">
    <source>
        <dbReference type="ARBA" id="ARBA00022729"/>
    </source>
</evidence>
<dbReference type="OrthoDB" id="441042at2759"/>
<dbReference type="EMBL" id="ML179264">
    <property type="protein sequence ID" value="THU92895.1"/>
    <property type="molecule type" value="Genomic_DNA"/>
</dbReference>
<dbReference type="PANTHER" id="PTHR33407:SF9">
    <property type="entry name" value="PECTATE LYASE F-RELATED"/>
    <property type="match status" value="1"/>
</dbReference>
<evidence type="ECO:0000256" key="3">
    <source>
        <dbReference type="ARBA" id="ARBA00004613"/>
    </source>
</evidence>
<dbReference type="PANTHER" id="PTHR33407">
    <property type="entry name" value="PECTATE LYASE F-RELATED"/>
    <property type="match status" value="1"/>
</dbReference>
<dbReference type="InterPro" id="IPR004898">
    <property type="entry name" value="Pectate_lyase_PlyH/PlyE-like"/>
</dbReference>
<evidence type="ECO:0000256" key="2">
    <source>
        <dbReference type="ARBA" id="ARBA00001913"/>
    </source>
</evidence>
<dbReference type="GO" id="GO:0030570">
    <property type="term" value="F:pectate lyase activity"/>
    <property type="evidence" value="ECO:0007669"/>
    <property type="project" value="UniProtKB-UniRule"/>
</dbReference>
<evidence type="ECO:0000256" key="9">
    <source>
        <dbReference type="ARBA" id="ARBA00025679"/>
    </source>
</evidence>
<keyword evidence="8 10" id="KW-0456">Lyase</keyword>
<feature type="signal peptide" evidence="10">
    <location>
        <begin position="1"/>
        <end position="17"/>
    </location>
</feature>
<accession>A0A4V4HEZ2</accession>
<reference evidence="11 12" key="1">
    <citation type="journal article" date="2019" name="Nat. Ecol. Evol.">
        <title>Megaphylogeny resolves global patterns of mushroom evolution.</title>
        <authorList>
            <person name="Varga T."/>
            <person name="Krizsan K."/>
            <person name="Foldi C."/>
            <person name="Dima B."/>
            <person name="Sanchez-Garcia M."/>
            <person name="Sanchez-Ramirez S."/>
            <person name="Szollosi G.J."/>
            <person name="Szarkandi J.G."/>
            <person name="Papp V."/>
            <person name="Albert L."/>
            <person name="Andreopoulos W."/>
            <person name="Angelini C."/>
            <person name="Antonin V."/>
            <person name="Barry K.W."/>
            <person name="Bougher N.L."/>
            <person name="Buchanan P."/>
            <person name="Buyck B."/>
            <person name="Bense V."/>
            <person name="Catcheside P."/>
            <person name="Chovatia M."/>
            <person name="Cooper J."/>
            <person name="Damon W."/>
            <person name="Desjardin D."/>
            <person name="Finy P."/>
            <person name="Geml J."/>
            <person name="Haridas S."/>
            <person name="Hughes K."/>
            <person name="Justo A."/>
            <person name="Karasinski D."/>
            <person name="Kautmanova I."/>
            <person name="Kiss B."/>
            <person name="Kocsube S."/>
            <person name="Kotiranta H."/>
            <person name="LaButti K.M."/>
            <person name="Lechner B.E."/>
            <person name="Liimatainen K."/>
            <person name="Lipzen A."/>
            <person name="Lukacs Z."/>
            <person name="Mihaltcheva S."/>
            <person name="Morgado L.N."/>
            <person name="Niskanen T."/>
            <person name="Noordeloos M.E."/>
            <person name="Ohm R.A."/>
            <person name="Ortiz-Santana B."/>
            <person name="Ovrebo C."/>
            <person name="Racz N."/>
            <person name="Riley R."/>
            <person name="Savchenko A."/>
            <person name="Shiryaev A."/>
            <person name="Soop K."/>
            <person name="Spirin V."/>
            <person name="Szebenyi C."/>
            <person name="Tomsovsky M."/>
            <person name="Tulloss R.E."/>
            <person name="Uehling J."/>
            <person name="Grigoriev I.V."/>
            <person name="Vagvolgyi C."/>
            <person name="Papp T."/>
            <person name="Martin F.M."/>
            <person name="Miettinen O."/>
            <person name="Hibbett D.S."/>
            <person name="Nagy L.G."/>
        </authorList>
    </citation>
    <scope>NUCLEOTIDE SEQUENCE [LARGE SCALE GENOMIC DNA]</scope>
    <source>
        <strain evidence="11 12">CBS 962.96</strain>
    </source>
</reference>
<evidence type="ECO:0000313" key="12">
    <source>
        <dbReference type="Proteomes" id="UP000297245"/>
    </source>
</evidence>
<sequence length="256" mass="27189">MFKVSASVLLLVGLVAANPTPIEKRTATNVWPTAPTTSSLSKPITVASGQTFTPSQAYTRYDRGSGACKGQNEGGDSDAVFLLEEGATLSRVIVGANQAEGVHCLGSCTLDHVYFEDVCEDAITIKQTSGTSRINYGGVSGRTFIIVQHNGIGTSRINYGGFYAENFGKLYRSCGNCGTMYTRHVEINDAWAVDGKVLVGINSNYGDTAKIRTTRAQSVGTICERYNGNDNGDEPTEAGSGPDSKYCLYTTGDISS</sequence>
<dbReference type="Gene3D" id="2.160.20.10">
    <property type="entry name" value="Single-stranded right-handed beta-helix, Pectin lyase-like"/>
    <property type="match status" value="1"/>
</dbReference>
<gene>
    <name evidence="11" type="ORF">K435DRAFT_725837</name>
</gene>
<evidence type="ECO:0000256" key="10">
    <source>
        <dbReference type="RuleBase" id="RU367009"/>
    </source>
</evidence>
<dbReference type="GO" id="GO:0005576">
    <property type="term" value="C:extracellular region"/>
    <property type="evidence" value="ECO:0007669"/>
    <property type="project" value="UniProtKB-SubCell"/>
</dbReference>
<evidence type="ECO:0000256" key="8">
    <source>
        <dbReference type="ARBA" id="ARBA00023239"/>
    </source>
</evidence>